<dbReference type="AlphaFoldDB" id="A0AAV4C1F7"/>
<evidence type="ECO:0000313" key="2">
    <source>
        <dbReference type="Proteomes" id="UP000735302"/>
    </source>
</evidence>
<proteinExistence type="predicted"/>
<dbReference type="Proteomes" id="UP000735302">
    <property type="component" value="Unassembled WGS sequence"/>
</dbReference>
<sequence>MNANVCPYKVPDDDDDEDQVIGFIKINTSRTRTQTIAEVLRKLDIPLVVTLDRAQCRPQWKLLGFQNGLLETGLKQ</sequence>
<organism evidence="1 2">
    <name type="scientific">Plakobranchus ocellatus</name>
    <dbReference type="NCBI Taxonomy" id="259542"/>
    <lineage>
        <taxon>Eukaryota</taxon>
        <taxon>Metazoa</taxon>
        <taxon>Spiralia</taxon>
        <taxon>Lophotrochozoa</taxon>
        <taxon>Mollusca</taxon>
        <taxon>Gastropoda</taxon>
        <taxon>Heterobranchia</taxon>
        <taxon>Euthyneura</taxon>
        <taxon>Panpulmonata</taxon>
        <taxon>Sacoglossa</taxon>
        <taxon>Placobranchoidea</taxon>
        <taxon>Plakobranchidae</taxon>
        <taxon>Plakobranchus</taxon>
    </lineage>
</organism>
<reference evidence="1 2" key="1">
    <citation type="journal article" date="2021" name="Elife">
        <title>Chloroplast acquisition without the gene transfer in kleptoplastic sea slugs, Plakobranchus ocellatus.</title>
        <authorList>
            <person name="Maeda T."/>
            <person name="Takahashi S."/>
            <person name="Yoshida T."/>
            <person name="Shimamura S."/>
            <person name="Takaki Y."/>
            <person name="Nagai Y."/>
            <person name="Toyoda A."/>
            <person name="Suzuki Y."/>
            <person name="Arimoto A."/>
            <person name="Ishii H."/>
            <person name="Satoh N."/>
            <person name="Nishiyama T."/>
            <person name="Hasebe M."/>
            <person name="Maruyama T."/>
            <person name="Minagawa J."/>
            <person name="Obokata J."/>
            <person name="Shigenobu S."/>
        </authorList>
    </citation>
    <scope>NUCLEOTIDE SEQUENCE [LARGE SCALE GENOMIC DNA]</scope>
</reference>
<keyword evidence="2" id="KW-1185">Reference proteome</keyword>
<gene>
    <name evidence="1" type="ORF">PoB_005195000</name>
</gene>
<protein>
    <submittedName>
        <fullName evidence="1">Uncharacterized protein</fullName>
    </submittedName>
</protein>
<evidence type="ECO:0000313" key="1">
    <source>
        <dbReference type="EMBL" id="GFO25445.1"/>
    </source>
</evidence>
<comment type="caution">
    <text evidence="1">The sequence shown here is derived from an EMBL/GenBank/DDBJ whole genome shotgun (WGS) entry which is preliminary data.</text>
</comment>
<accession>A0AAV4C1F7</accession>
<dbReference type="EMBL" id="BLXT01005746">
    <property type="protein sequence ID" value="GFO25445.1"/>
    <property type="molecule type" value="Genomic_DNA"/>
</dbReference>
<name>A0AAV4C1F7_9GAST</name>